<dbReference type="SUPFAM" id="SSF102114">
    <property type="entry name" value="Radical SAM enzymes"/>
    <property type="match status" value="1"/>
</dbReference>
<dbReference type="PROSITE" id="PS00198">
    <property type="entry name" value="4FE4S_FER_1"/>
    <property type="match status" value="2"/>
</dbReference>
<dbReference type="Proteomes" id="UP000295726">
    <property type="component" value="Unassembled WGS sequence"/>
</dbReference>
<dbReference type="InterPro" id="IPR023912">
    <property type="entry name" value="YjjW_bact"/>
</dbReference>
<dbReference type="SUPFAM" id="SSF54862">
    <property type="entry name" value="4Fe-4S ferredoxins"/>
    <property type="match status" value="1"/>
</dbReference>
<dbReference type="PROSITE" id="PS51918">
    <property type="entry name" value="RADICAL_SAM"/>
    <property type="match status" value="1"/>
</dbReference>
<evidence type="ECO:0000259" key="8">
    <source>
        <dbReference type="PROSITE" id="PS51918"/>
    </source>
</evidence>
<evidence type="ECO:0000256" key="3">
    <source>
        <dbReference type="ARBA" id="ARBA00022691"/>
    </source>
</evidence>
<evidence type="ECO:0000256" key="1">
    <source>
        <dbReference type="ARBA" id="ARBA00001966"/>
    </source>
</evidence>
<dbReference type="Gene3D" id="3.30.70.20">
    <property type="match status" value="1"/>
</dbReference>
<reference evidence="9 10" key="1">
    <citation type="submission" date="2019-03" db="EMBL/GenBank/DDBJ databases">
        <title>Genomic Encyclopedia of Type Strains, Phase IV (KMG-IV): sequencing the most valuable type-strain genomes for metagenomic binning, comparative biology and taxonomic classification.</title>
        <authorList>
            <person name="Goeker M."/>
        </authorList>
    </citation>
    <scope>NUCLEOTIDE SEQUENCE [LARGE SCALE GENOMIC DNA]</scope>
    <source>
        <strain evidence="9 10">DSM 29489</strain>
    </source>
</reference>
<dbReference type="EMBL" id="SLZZ01000020">
    <property type="protein sequence ID" value="TCS77094.1"/>
    <property type="molecule type" value="Genomic_DNA"/>
</dbReference>
<dbReference type="PANTHER" id="PTHR30352">
    <property type="entry name" value="PYRUVATE FORMATE-LYASE-ACTIVATING ENZYME"/>
    <property type="match status" value="1"/>
</dbReference>
<keyword evidence="4" id="KW-0479">Metal-binding</keyword>
<evidence type="ECO:0000313" key="9">
    <source>
        <dbReference type="EMBL" id="TCS77094.1"/>
    </source>
</evidence>
<dbReference type="Pfam" id="PF12838">
    <property type="entry name" value="Fer4_7"/>
    <property type="match status" value="1"/>
</dbReference>
<comment type="cofactor">
    <cofactor evidence="1">
        <name>[4Fe-4S] cluster</name>
        <dbReference type="ChEBI" id="CHEBI:49883"/>
    </cofactor>
</comment>
<gene>
    <name evidence="9" type="ORF">EDD59_12014</name>
</gene>
<keyword evidence="6" id="KW-0411">Iron-sulfur</keyword>
<feature type="domain" description="4Fe-4S ferredoxin-type" evidence="7">
    <location>
        <begin position="1"/>
        <end position="22"/>
    </location>
</feature>
<keyword evidence="10" id="KW-1185">Reference proteome</keyword>
<keyword evidence="2" id="KW-0004">4Fe-4S</keyword>
<dbReference type="PANTHER" id="PTHR30352:SF13">
    <property type="entry name" value="GLYCYL-RADICAL ENZYME ACTIVATING ENZYME YJJW-RELATED"/>
    <property type="match status" value="1"/>
</dbReference>
<evidence type="ECO:0000256" key="2">
    <source>
        <dbReference type="ARBA" id="ARBA00022485"/>
    </source>
</evidence>
<keyword evidence="5" id="KW-0408">Iron</keyword>
<comment type="caution">
    <text evidence="9">The sequence shown here is derived from an EMBL/GenBank/DDBJ whole genome shotgun (WGS) entry which is preliminary data.</text>
</comment>
<proteinExistence type="predicted"/>
<evidence type="ECO:0000256" key="5">
    <source>
        <dbReference type="ARBA" id="ARBA00023004"/>
    </source>
</evidence>
<dbReference type="InterPro" id="IPR007197">
    <property type="entry name" value="rSAM"/>
</dbReference>
<dbReference type="GO" id="GO:0046872">
    <property type="term" value="F:metal ion binding"/>
    <property type="evidence" value="ECO:0007669"/>
    <property type="project" value="UniProtKB-KW"/>
</dbReference>
<evidence type="ECO:0000313" key="10">
    <source>
        <dbReference type="Proteomes" id="UP000295726"/>
    </source>
</evidence>
<dbReference type="PROSITE" id="PS51379">
    <property type="entry name" value="4FE4S_FER_2"/>
    <property type="match status" value="2"/>
</dbReference>
<evidence type="ECO:0000256" key="6">
    <source>
        <dbReference type="ARBA" id="ARBA00023014"/>
    </source>
</evidence>
<protein>
    <submittedName>
        <fullName evidence="9">YjjW family glycine radical enzyme activase</fullName>
    </submittedName>
</protein>
<accession>A0A4R3K340</accession>
<dbReference type="GO" id="GO:0051539">
    <property type="term" value="F:4 iron, 4 sulfur cluster binding"/>
    <property type="evidence" value="ECO:0007669"/>
    <property type="project" value="UniProtKB-KW"/>
</dbReference>
<dbReference type="NCBIfam" id="TIGR04041">
    <property type="entry name" value="activase_YjjW"/>
    <property type="match status" value="1"/>
</dbReference>
<organism evidence="9 10">
    <name type="scientific">Muricomes intestini</name>
    <dbReference type="NCBI Taxonomy" id="1796634"/>
    <lineage>
        <taxon>Bacteria</taxon>
        <taxon>Bacillati</taxon>
        <taxon>Bacillota</taxon>
        <taxon>Clostridia</taxon>
        <taxon>Lachnospirales</taxon>
        <taxon>Lachnospiraceae</taxon>
        <taxon>Muricomes</taxon>
    </lineage>
</organism>
<dbReference type="Gene3D" id="3.80.30.10">
    <property type="entry name" value="pyruvate-formate lyase- activating enzyme"/>
    <property type="match status" value="1"/>
</dbReference>
<dbReference type="InterPro" id="IPR017896">
    <property type="entry name" value="4Fe4S_Fe-S-bd"/>
</dbReference>
<dbReference type="InterPro" id="IPR058240">
    <property type="entry name" value="rSAM_sf"/>
</dbReference>
<sequence length="242" mass="27645">MCIGCGICVDKCPVQALTLKKGAGEGRRGAVIWDETKCIQCDNCIRVCPYSASPKIRYMEASEVFEQVSKNIPFIRGITVSGGECTLYPEFLTELFELVKTKGLTCYIDSNGCTDFSRYPELMKYCDKVMLDVKAWDKEVFYRLTQGENDIVKKNLVYLAEEHKLEEVRIVCLEPEVDVEATIRGIAENVEKYLNQFTLKLIAFRNHGVSTKLKDRETPSYEKMREWERIAGLCGFSNIRIV</sequence>
<name>A0A4R3K340_9FIRM</name>
<keyword evidence="3" id="KW-0949">S-adenosyl-L-methionine</keyword>
<dbReference type="GO" id="GO:0003824">
    <property type="term" value="F:catalytic activity"/>
    <property type="evidence" value="ECO:0007669"/>
    <property type="project" value="InterPro"/>
</dbReference>
<dbReference type="AlphaFoldDB" id="A0A4R3K340"/>
<dbReference type="InterPro" id="IPR034457">
    <property type="entry name" value="Organic_radical-activating"/>
</dbReference>
<feature type="domain" description="4Fe-4S ferredoxin-type" evidence="7">
    <location>
        <begin position="29"/>
        <end position="58"/>
    </location>
</feature>
<feature type="domain" description="Radical SAM core" evidence="8">
    <location>
        <begin position="24"/>
        <end position="240"/>
    </location>
</feature>
<evidence type="ECO:0000256" key="4">
    <source>
        <dbReference type="ARBA" id="ARBA00022723"/>
    </source>
</evidence>
<evidence type="ECO:0000259" key="7">
    <source>
        <dbReference type="PROSITE" id="PS51379"/>
    </source>
</evidence>
<dbReference type="InterPro" id="IPR017900">
    <property type="entry name" value="4Fe4S_Fe_S_CS"/>
</dbReference>